<dbReference type="AlphaFoldDB" id="A0A8K0A6U9"/>
<dbReference type="InterPro" id="IPR036179">
    <property type="entry name" value="Ig-like_dom_sf"/>
</dbReference>
<dbReference type="OrthoDB" id="10166919at2759"/>
<sequence>MMAALTVAVGLLLGTIATISDGARAPTFVQHPPSTVRGTRGDNLLLTVVVNGTDELDPIVIQGPNPITGSNKLVPIFERGTGQENPHEPFKGNFSVSTDWSGGVTVVNMTILDVQSGDEGTYMFSMAFHAGPGINVTVNELNGHNDGVTVNTTVTPRTITASKVNTTESTGSGEGLTGGAIAGIVIGLVIAAMAVAGIYLYKRRNSGIPPPDPQRVYVPVDKEAHDNGDVPGAQEPNGVGRHGREDGPEEV</sequence>
<feature type="compositionally biased region" description="Basic and acidic residues" evidence="1">
    <location>
        <begin position="242"/>
        <end position="251"/>
    </location>
</feature>
<name>A0A8K0A6U9_BRALA</name>
<accession>A0A8K0A6U9</accession>
<dbReference type="Gene3D" id="2.60.40.10">
    <property type="entry name" value="Immunoglobulins"/>
    <property type="match status" value="1"/>
</dbReference>
<keyword evidence="2" id="KW-0472">Membrane</keyword>
<feature type="transmembrane region" description="Helical" evidence="2">
    <location>
        <begin position="180"/>
        <end position="201"/>
    </location>
</feature>
<dbReference type="EMBL" id="OV696692">
    <property type="protein sequence ID" value="CAH1269113.1"/>
    <property type="molecule type" value="Genomic_DNA"/>
</dbReference>
<proteinExistence type="predicted"/>
<organism evidence="4 5">
    <name type="scientific">Branchiostoma lanceolatum</name>
    <name type="common">Common lancelet</name>
    <name type="synonym">Amphioxus lanceolatum</name>
    <dbReference type="NCBI Taxonomy" id="7740"/>
    <lineage>
        <taxon>Eukaryota</taxon>
        <taxon>Metazoa</taxon>
        <taxon>Chordata</taxon>
        <taxon>Cephalochordata</taxon>
        <taxon>Leptocardii</taxon>
        <taxon>Amphioxiformes</taxon>
        <taxon>Branchiostomatidae</taxon>
        <taxon>Branchiostoma</taxon>
    </lineage>
</organism>
<feature type="chain" id="PRO_5035447783" evidence="3">
    <location>
        <begin position="23"/>
        <end position="251"/>
    </location>
</feature>
<dbReference type="SUPFAM" id="SSF48726">
    <property type="entry name" value="Immunoglobulin"/>
    <property type="match status" value="1"/>
</dbReference>
<evidence type="ECO:0000256" key="1">
    <source>
        <dbReference type="SAM" id="MobiDB-lite"/>
    </source>
</evidence>
<evidence type="ECO:0000256" key="2">
    <source>
        <dbReference type="SAM" id="Phobius"/>
    </source>
</evidence>
<evidence type="ECO:0000256" key="3">
    <source>
        <dbReference type="SAM" id="SignalP"/>
    </source>
</evidence>
<dbReference type="InterPro" id="IPR013783">
    <property type="entry name" value="Ig-like_fold"/>
</dbReference>
<keyword evidence="5" id="KW-1185">Reference proteome</keyword>
<gene>
    <name evidence="4" type="primary">Hypp4099</name>
    <name evidence="4" type="ORF">BLAG_LOCUS21853</name>
</gene>
<feature type="signal peptide" evidence="3">
    <location>
        <begin position="1"/>
        <end position="22"/>
    </location>
</feature>
<reference evidence="4" key="1">
    <citation type="submission" date="2022-01" db="EMBL/GenBank/DDBJ databases">
        <authorList>
            <person name="Braso-Vives M."/>
        </authorList>
    </citation>
    <scope>NUCLEOTIDE SEQUENCE</scope>
</reference>
<evidence type="ECO:0000313" key="5">
    <source>
        <dbReference type="Proteomes" id="UP000838412"/>
    </source>
</evidence>
<keyword evidence="2" id="KW-1133">Transmembrane helix</keyword>
<feature type="region of interest" description="Disordered" evidence="1">
    <location>
        <begin position="210"/>
        <end position="251"/>
    </location>
</feature>
<keyword evidence="2" id="KW-0812">Transmembrane</keyword>
<dbReference type="Proteomes" id="UP000838412">
    <property type="component" value="Chromosome 7"/>
</dbReference>
<keyword evidence="3" id="KW-0732">Signal</keyword>
<evidence type="ECO:0000313" key="4">
    <source>
        <dbReference type="EMBL" id="CAH1269113.1"/>
    </source>
</evidence>
<protein>
    <submittedName>
        <fullName evidence="4">Hypp4099 protein</fullName>
    </submittedName>
</protein>